<dbReference type="InterPro" id="IPR039430">
    <property type="entry name" value="Thymidylate_kin-like_dom"/>
</dbReference>
<dbReference type="PANTHER" id="PTHR10344:SF4">
    <property type="entry name" value="UMP-CMP KINASE 2, MITOCHONDRIAL"/>
    <property type="match status" value="1"/>
</dbReference>
<evidence type="ECO:0000256" key="10">
    <source>
        <dbReference type="ARBA" id="ARBA00057735"/>
    </source>
</evidence>
<dbReference type="STRING" id="1469647.BC351_35265"/>
<comment type="similarity">
    <text evidence="1 11">Belongs to the thymidylate kinase family.</text>
</comment>
<evidence type="ECO:0000256" key="9">
    <source>
        <dbReference type="ARBA" id="ARBA00048743"/>
    </source>
</evidence>
<keyword evidence="4 11" id="KW-0808">Transferase</keyword>
<dbReference type="InterPro" id="IPR018094">
    <property type="entry name" value="Thymidylate_kinase"/>
</dbReference>
<feature type="binding site" evidence="11">
    <location>
        <begin position="10"/>
        <end position="17"/>
    </location>
    <ligand>
        <name>ATP</name>
        <dbReference type="ChEBI" id="CHEBI:30616"/>
    </ligand>
</feature>
<keyword evidence="7 11" id="KW-0418">Kinase</keyword>
<dbReference type="SUPFAM" id="SSF52540">
    <property type="entry name" value="P-loop containing nucleoside triphosphate hydrolases"/>
    <property type="match status" value="1"/>
</dbReference>
<dbReference type="PANTHER" id="PTHR10344">
    <property type="entry name" value="THYMIDYLATE KINASE"/>
    <property type="match status" value="1"/>
</dbReference>
<protein>
    <recommendedName>
        <fullName evidence="3 11">Thymidylate kinase</fullName>
        <ecNumber evidence="2 11">2.7.4.9</ecNumber>
    </recommendedName>
    <alternativeName>
        <fullName evidence="11">dTMP kinase</fullName>
    </alternativeName>
</protein>
<dbReference type="HAMAP" id="MF_00165">
    <property type="entry name" value="Thymidylate_kinase"/>
    <property type="match status" value="1"/>
</dbReference>
<dbReference type="GO" id="GO:0004798">
    <property type="term" value="F:dTMP kinase activity"/>
    <property type="evidence" value="ECO:0007669"/>
    <property type="project" value="UniProtKB-UniRule"/>
</dbReference>
<proteinExistence type="inferred from homology"/>
<dbReference type="Pfam" id="PF02223">
    <property type="entry name" value="Thymidylate_kin"/>
    <property type="match status" value="1"/>
</dbReference>
<dbReference type="OrthoDB" id="9774907at2"/>
<feature type="domain" description="Thymidylate kinase-like" evidence="12">
    <location>
        <begin position="8"/>
        <end position="205"/>
    </location>
</feature>
<dbReference type="GO" id="GO:0006235">
    <property type="term" value="P:dTTP biosynthetic process"/>
    <property type="evidence" value="ECO:0007669"/>
    <property type="project" value="UniProtKB-UniRule"/>
</dbReference>
<dbReference type="GO" id="GO:0006233">
    <property type="term" value="P:dTDP biosynthetic process"/>
    <property type="evidence" value="ECO:0007669"/>
    <property type="project" value="InterPro"/>
</dbReference>
<dbReference type="CDD" id="cd01672">
    <property type="entry name" value="TMPK"/>
    <property type="match status" value="1"/>
</dbReference>
<evidence type="ECO:0000256" key="8">
    <source>
        <dbReference type="ARBA" id="ARBA00022840"/>
    </source>
</evidence>
<evidence type="ECO:0000256" key="2">
    <source>
        <dbReference type="ARBA" id="ARBA00012980"/>
    </source>
</evidence>
<evidence type="ECO:0000256" key="1">
    <source>
        <dbReference type="ARBA" id="ARBA00009776"/>
    </source>
</evidence>
<comment type="catalytic activity">
    <reaction evidence="9 11">
        <text>dTMP + ATP = dTDP + ADP</text>
        <dbReference type="Rhea" id="RHEA:13517"/>
        <dbReference type="ChEBI" id="CHEBI:30616"/>
        <dbReference type="ChEBI" id="CHEBI:58369"/>
        <dbReference type="ChEBI" id="CHEBI:63528"/>
        <dbReference type="ChEBI" id="CHEBI:456216"/>
        <dbReference type="EC" id="2.7.4.9"/>
    </reaction>
</comment>
<dbReference type="Proteomes" id="UP000190626">
    <property type="component" value="Unassembled WGS sequence"/>
</dbReference>
<gene>
    <name evidence="11" type="primary">tmk</name>
    <name evidence="13" type="ORF">BC351_35265</name>
</gene>
<evidence type="ECO:0000256" key="6">
    <source>
        <dbReference type="ARBA" id="ARBA00022741"/>
    </source>
</evidence>
<organism evidence="13 14">
    <name type="scientific">Paenibacillus ferrarius</name>
    <dbReference type="NCBI Taxonomy" id="1469647"/>
    <lineage>
        <taxon>Bacteria</taxon>
        <taxon>Bacillati</taxon>
        <taxon>Bacillota</taxon>
        <taxon>Bacilli</taxon>
        <taxon>Bacillales</taxon>
        <taxon>Paenibacillaceae</taxon>
        <taxon>Paenibacillus</taxon>
    </lineage>
</organism>
<name>A0A1V4HDP3_9BACL</name>
<evidence type="ECO:0000313" key="14">
    <source>
        <dbReference type="Proteomes" id="UP000190626"/>
    </source>
</evidence>
<evidence type="ECO:0000256" key="5">
    <source>
        <dbReference type="ARBA" id="ARBA00022727"/>
    </source>
</evidence>
<accession>A0A1V4HDP3</accession>
<evidence type="ECO:0000256" key="4">
    <source>
        <dbReference type="ARBA" id="ARBA00022679"/>
    </source>
</evidence>
<dbReference type="RefSeq" id="WP_079417171.1">
    <property type="nucleotide sequence ID" value="NZ_MBTG01000031.1"/>
</dbReference>
<evidence type="ECO:0000256" key="7">
    <source>
        <dbReference type="ARBA" id="ARBA00022777"/>
    </source>
</evidence>
<keyword evidence="8 11" id="KW-0067">ATP-binding</keyword>
<dbReference type="EC" id="2.7.4.9" evidence="2 11"/>
<sequence>MNGIFITFEGPDGAGKTTQLRMLADDLKKLGHDVLVTREPGGTAISDLIRSIILDPAHKEMVDQAEVLLYAASRAQHVHQLILPALKAGRIVLCDRFIDASVAYQAYGLGIEVDIVKEISRYASSGLEATRTYILDVPVEVSMARLQGRASASGTNAQQLDRIEQKHVDYHSRVRAGFHQIAADHPERVRVVNANRSEMEIATEIWEDCNRLLEEHISV</sequence>
<comment type="caution">
    <text evidence="13">The sequence shown here is derived from an EMBL/GenBank/DDBJ whole genome shotgun (WGS) entry which is preliminary data.</text>
</comment>
<dbReference type="NCBIfam" id="TIGR00041">
    <property type="entry name" value="DTMP_kinase"/>
    <property type="match status" value="1"/>
</dbReference>
<keyword evidence="14" id="KW-1185">Reference proteome</keyword>
<keyword evidence="6 11" id="KW-0547">Nucleotide-binding</keyword>
<evidence type="ECO:0000256" key="3">
    <source>
        <dbReference type="ARBA" id="ARBA00017144"/>
    </source>
</evidence>
<dbReference type="EMBL" id="MBTG01000031">
    <property type="protein sequence ID" value="OPH51271.1"/>
    <property type="molecule type" value="Genomic_DNA"/>
</dbReference>
<dbReference type="GO" id="GO:0005524">
    <property type="term" value="F:ATP binding"/>
    <property type="evidence" value="ECO:0007669"/>
    <property type="project" value="UniProtKB-UniRule"/>
</dbReference>
<dbReference type="InterPro" id="IPR027417">
    <property type="entry name" value="P-loop_NTPase"/>
</dbReference>
<dbReference type="GO" id="GO:0005829">
    <property type="term" value="C:cytosol"/>
    <property type="evidence" value="ECO:0007669"/>
    <property type="project" value="TreeGrafter"/>
</dbReference>
<keyword evidence="5 11" id="KW-0545">Nucleotide biosynthesis</keyword>
<dbReference type="Gene3D" id="3.40.50.300">
    <property type="entry name" value="P-loop containing nucleotide triphosphate hydrolases"/>
    <property type="match status" value="1"/>
</dbReference>
<comment type="function">
    <text evidence="10 11">Phosphorylation of dTMP to form dTDP in both de novo and salvage pathways of dTTP synthesis.</text>
</comment>
<evidence type="ECO:0000259" key="12">
    <source>
        <dbReference type="Pfam" id="PF02223"/>
    </source>
</evidence>
<dbReference type="GO" id="GO:0006227">
    <property type="term" value="P:dUDP biosynthetic process"/>
    <property type="evidence" value="ECO:0007669"/>
    <property type="project" value="TreeGrafter"/>
</dbReference>
<evidence type="ECO:0000256" key="11">
    <source>
        <dbReference type="HAMAP-Rule" id="MF_00165"/>
    </source>
</evidence>
<reference evidence="14" key="1">
    <citation type="submission" date="2016-07" db="EMBL/GenBank/DDBJ databases">
        <authorList>
            <person name="Florea S."/>
            <person name="Webb J.S."/>
            <person name="Jaromczyk J."/>
            <person name="Schardl C.L."/>
        </authorList>
    </citation>
    <scope>NUCLEOTIDE SEQUENCE [LARGE SCALE GENOMIC DNA]</scope>
    <source>
        <strain evidence="14">CY1</strain>
    </source>
</reference>
<dbReference type="FunFam" id="3.40.50.300:FF:000225">
    <property type="entry name" value="Thymidylate kinase"/>
    <property type="match status" value="1"/>
</dbReference>
<dbReference type="AlphaFoldDB" id="A0A1V4HDP3"/>
<evidence type="ECO:0000313" key="13">
    <source>
        <dbReference type="EMBL" id="OPH51271.1"/>
    </source>
</evidence>